<dbReference type="AlphaFoldDB" id="A0A0F6WPK9"/>
<gene>
    <name evidence="2" type="ORF">YH66_02155</name>
</gene>
<keyword evidence="3" id="KW-1185">Reference proteome</keyword>
<organism evidence="2 3">
    <name type="scientific">[Brevibacterium] flavum</name>
    <dbReference type="NCBI Taxonomy" id="92706"/>
    <lineage>
        <taxon>Bacteria</taxon>
        <taxon>Bacillati</taxon>
        <taxon>Actinomycetota</taxon>
        <taxon>Actinomycetes</taxon>
        <taxon>Mycobacteriales</taxon>
        <taxon>Corynebacteriaceae</taxon>
        <taxon>Corynebacterium</taxon>
    </lineage>
</organism>
<protein>
    <submittedName>
        <fullName evidence="2">Uncharacterized protein</fullName>
    </submittedName>
</protein>
<evidence type="ECO:0000313" key="2">
    <source>
        <dbReference type="EMBL" id="AKF26438.1"/>
    </source>
</evidence>
<evidence type="ECO:0000313" key="3">
    <source>
        <dbReference type="Proteomes" id="UP000034037"/>
    </source>
</evidence>
<dbReference type="RefSeq" id="WP_003859724.1">
    <property type="nucleotide sequence ID" value="NZ_CP011309.1"/>
</dbReference>
<reference evidence="2 3" key="1">
    <citation type="submission" date="2015-04" db="EMBL/GenBank/DDBJ databases">
        <title>Complete Genome Sequence of Brevibacterium flavum ATCC 15168.</title>
        <authorList>
            <person name="Ahn J."/>
            <person name="Park G."/>
            <person name="Jeon W."/>
            <person name="Jang Y."/>
            <person name="Jang M."/>
            <person name="Lee H."/>
            <person name="Lee H."/>
        </authorList>
    </citation>
    <scope>NUCLEOTIDE SEQUENCE [LARGE SCALE GENOMIC DNA]</scope>
    <source>
        <strain evidence="2 3">ATCC 15168</strain>
    </source>
</reference>
<feature type="compositionally biased region" description="Basic and acidic residues" evidence="1">
    <location>
        <begin position="113"/>
        <end position="123"/>
    </location>
</feature>
<feature type="region of interest" description="Disordered" evidence="1">
    <location>
        <begin position="38"/>
        <end position="60"/>
    </location>
</feature>
<dbReference type="EMBL" id="CP011309">
    <property type="protein sequence ID" value="AKF26438.1"/>
    <property type="molecule type" value="Genomic_DNA"/>
</dbReference>
<dbReference type="HOGENOM" id="CLU_1913514_0_0_11"/>
<dbReference type="NCBIfam" id="NF040480">
    <property type="entry name" value="CGLAU_01105_fam"/>
    <property type="match status" value="1"/>
</dbReference>
<proteinExistence type="predicted"/>
<accession>A0A0F6WPK9</accession>
<sequence>MSDAKDDSILSKWSNAASELSGAVSGVAKKLREELSEKETFSKLKTEASEAADQAKSGSYLDAGKEFARDAGSIIKDAAKTVKGAVSDSDKNDVKSAFGDAVEASRDKFDDTLEKRKAKKDSPEPGDDDIIDGEVIPPQN</sequence>
<evidence type="ECO:0000256" key="1">
    <source>
        <dbReference type="SAM" id="MobiDB-lite"/>
    </source>
</evidence>
<dbReference type="Proteomes" id="UP000034037">
    <property type="component" value="Chromosome"/>
</dbReference>
<dbReference type="PATRIC" id="fig|92706.3.peg.449"/>
<name>A0A0F6WPK9_9CORY</name>
<feature type="compositionally biased region" description="Basic and acidic residues" evidence="1">
    <location>
        <begin position="38"/>
        <end position="48"/>
    </location>
</feature>
<feature type="region of interest" description="Disordered" evidence="1">
    <location>
        <begin position="113"/>
        <end position="140"/>
    </location>
</feature>